<comment type="caution">
    <text evidence="1">The sequence shown here is derived from an EMBL/GenBank/DDBJ whole genome shotgun (WGS) entry which is preliminary data.</text>
</comment>
<dbReference type="Proteomes" id="UP000813461">
    <property type="component" value="Unassembled WGS sequence"/>
</dbReference>
<keyword evidence="2" id="KW-1185">Reference proteome</keyword>
<sequence>MYRELHACLWNPCLLLVGKLAATLIYPLAPPLPRQLFASNRTHSPASMRVSTLPIQNVRFNLIGRRSTGSCLAPGESM</sequence>
<accession>A0A8K0W4A2</accession>
<dbReference type="AlphaFoldDB" id="A0A8K0W4A2"/>
<reference evidence="1" key="1">
    <citation type="journal article" date="2021" name="Nat. Commun.">
        <title>Genetic determinants of endophytism in the Arabidopsis root mycobiome.</title>
        <authorList>
            <person name="Mesny F."/>
            <person name="Miyauchi S."/>
            <person name="Thiergart T."/>
            <person name="Pickel B."/>
            <person name="Atanasova L."/>
            <person name="Karlsson M."/>
            <person name="Huettel B."/>
            <person name="Barry K.W."/>
            <person name="Haridas S."/>
            <person name="Chen C."/>
            <person name="Bauer D."/>
            <person name="Andreopoulos W."/>
            <person name="Pangilinan J."/>
            <person name="LaButti K."/>
            <person name="Riley R."/>
            <person name="Lipzen A."/>
            <person name="Clum A."/>
            <person name="Drula E."/>
            <person name="Henrissat B."/>
            <person name="Kohler A."/>
            <person name="Grigoriev I.V."/>
            <person name="Martin F.M."/>
            <person name="Hacquard S."/>
        </authorList>
    </citation>
    <scope>NUCLEOTIDE SEQUENCE</scope>
    <source>
        <strain evidence="1">MPI-SDFR-AT-0120</strain>
    </source>
</reference>
<gene>
    <name evidence="1" type="ORF">FB567DRAFT_20380</name>
</gene>
<protein>
    <submittedName>
        <fullName evidence="1">Uncharacterized protein</fullName>
    </submittedName>
</protein>
<evidence type="ECO:0000313" key="2">
    <source>
        <dbReference type="Proteomes" id="UP000813461"/>
    </source>
</evidence>
<evidence type="ECO:0000313" key="1">
    <source>
        <dbReference type="EMBL" id="KAH7095092.1"/>
    </source>
</evidence>
<dbReference type="EMBL" id="JAGMVJ010000001">
    <property type="protein sequence ID" value="KAH7095092.1"/>
    <property type="molecule type" value="Genomic_DNA"/>
</dbReference>
<name>A0A8K0W4A2_9PLEO</name>
<organism evidence="1 2">
    <name type="scientific">Paraphoma chrysanthemicola</name>
    <dbReference type="NCBI Taxonomy" id="798071"/>
    <lineage>
        <taxon>Eukaryota</taxon>
        <taxon>Fungi</taxon>
        <taxon>Dikarya</taxon>
        <taxon>Ascomycota</taxon>
        <taxon>Pezizomycotina</taxon>
        <taxon>Dothideomycetes</taxon>
        <taxon>Pleosporomycetidae</taxon>
        <taxon>Pleosporales</taxon>
        <taxon>Pleosporineae</taxon>
        <taxon>Phaeosphaeriaceae</taxon>
        <taxon>Paraphoma</taxon>
    </lineage>
</organism>
<proteinExistence type="predicted"/>